<dbReference type="Proteomes" id="UP000660708">
    <property type="component" value="Unassembled WGS sequence"/>
</dbReference>
<feature type="transmembrane region" description="Helical" evidence="1">
    <location>
        <begin position="179"/>
        <end position="199"/>
    </location>
</feature>
<dbReference type="GO" id="GO:0005886">
    <property type="term" value="C:plasma membrane"/>
    <property type="evidence" value="ECO:0007669"/>
    <property type="project" value="TreeGrafter"/>
</dbReference>
<gene>
    <name evidence="2" type="ORF">PPEP_a3887</name>
</gene>
<organism evidence="2 3">
    <name type="scientific">Pseudoalteromonas peptidolytica F12-50-A1</name>
    <dbReference type="NCBI Taxonomy" id="1315280"/>
    <lineage>
        <taxon>Bacteria</taxon>
        <taxon>Pseudomonadati</taxon>
        <taxon>Pseudomonadota</taxon>
        <taxon>Gammaproteobacteria</taxon>
        <taxon>Alteromonadales</taxon>
        <taxon>Pseudoalteromonadaceae</taxon>
        <taxon>Pseudoalteromonas</taxon>
    </lineage>
</organism>
<reference evidence="2 3" key="1">
    <citation type="submission" date="2015-06" db="EMBL/GenBank/DDBJ databases">
        <title>Genome sequence of Pseudoalteromonas peptidolytica.</title>
        <authorList>
            <person name="Xie B.-B."/>
            <person name="Rong J.-C."/>
            <person name="Qin Q.-L."/>
            <person name="Zhang Y.-Z."/>
        </authorList>
    </citation>
    <scope>NUCLEOTIDE SEQUENCE [LARGE SCALE GENOMIC DNA]</scope>
    <source>
        <strain evidence="2 3">F12-50-A1</strain>
    </source>
</reference>
<feature type="transmembrane region" description="Helical" evidence="1">
    <location>
        <begin position="58"/>
        <end position="76"/>
    </location>
</feature>
<dbReference type="AlphaFoldDB" id="A0A8I0MWE8"/>
<dbReference type="InterPro" id="IPR006750">
    <property type="entry name" value="YdcZ"/>
</dbReference>
<dbReference type="Pfam" id="PF04657">
    <property type="entry name" value="DMT_YdcZ"/>
    <property type="match status" value="1"/>
</dbReference>
<keyword evidence="1" id="KW-0812">Transmembrane</keyword>
<feature type="transmembrane region" description="Helical" evidence="1">
    <location>
        <begin position="152"/>
        <end position="172"/>
    </location>
</feature>
<evidence type="ECO:0000313" key="3">
    <source>
        <dbReference type="Proteomes" id="UP000660708"/>
    </source>
</evidence>
<dbReference type="PANTHER" id="PTHR34821">
    <property type="entry name" value="INNER MEMBRANE PROTEIN YDCZ"/>
    <property type="match status" value="1"/>
</dbReference>
<dbReference type="EMBL" id="AQHF01000022">
    <property type="protein sequence ID" value="MBE0346617.1"/>
    <property type="molecule type" value="Genomic_DNA"/>
</dbReference>
<keyword evidence="1" id="KW-1133">Transmembrane helix</keyword>
<feature type="transmembrane region" description="Helical" evidence="1">
    <location>
        <begin position="88"/>
        <end position="105"/>
    </location>
</feature>
<evidence type="ECO:0000313" key="2">
    <source>
        <dbReference type="EMBL" id="MBE0346617.1"/>
    </source>
</evidence>
<feature type="transmembrane region" description="Helical" evidence="1">
    <location>
        <begin position="125"/>
        <end position="146"/>
    </location>
</feature>
<protein>
    <submittedName>
        <fullName evidence="2">Bacterial/archaeal transporter family-2 protein</fullName>
    </submittedName>
</protein>
<sequence length="204" mass="22313">MRMSLLLPLQQILGLRKKHLSLVSFTQLSCDNLAIIHQFVVNYNALIRRGKFMLKQSGLVLVAIFSGLLLALMISVNAELAGTTSAFQASWIAHGVGGITAWFLYSAFKKNHARANRPEIKKQYWFGGVPGALTVVFASMTVQSYIGLTGTLALALIGQFLLSLILEHYGLLNQPKTKVTIVNLLPTLLVAVGSILIIYGKVEM</sequence>
<evidence type="ECO:0000256" key="1">
    <source>
        <dbReference type="SAM" id="Phobius"/>
    </source>
</evidence>
<comment type="caution">
    <text evidence="2">The sequence shown here is derived from an EMBL/GenBank/DDBJ whole genome shotgun (WGS) entry which is preliminary data.</text>
</comment>
<keyword evidence="1" id="KW-0472">Membrane</keyword>
<keyword evidence="3" id="KW-1185">Reference proteome</keyword>
<proteinExistence type="predicted"/>
<dbReference type="PANTHER" id="PTHR34821:SF2">
    <property type="entry name" value="INNER MEMBRANE PROTEIN YDCZ"/>
    <property type="match status" value="1"/>
</dbReference>
<accession>A0A8I0MWE8</accession>
<name>A0A8I0MWE8_9GAMM</name>